<dbReference type="GO" id="GO:0004674">
    <property type="term" value="F:protein serine/threonine kinase activity"/>
    <property type="evidence" value="ECO:0007669"/>
    <property type="project" value="TreeGrafter"/>
</dbReference>
<accession>A0A3B0ZLI4</accession>
<dbReference type="PANTHER" id="PTHR37419">
    <property type="entry name" value="SERINE/THREONINE-PROTEIN KINASE TOXIN HIPA"/>
    <property type="match status" value="1"/>
</dbReference>
<protein>
    <recommendedName>
        <fullName evidence="3">HipA-like C-terminal domain-containing protein</fullName>
    </recommendedName>
</protein>
<evidence type="ECO:0000313" key="4">
    <source>
        <dbReference type="EMBL" id="VAW92511.1"/>
    </source>
</evidence>
<organism evidence="4">
    <name type="scientific">hydrothermal vent metagenome</name>
    <dbReference type="NCBI Taxonomy" id="652676"/>
    <lineage>
        <taxon>unclassified sequences</taxon>
        <taxon>metagenomes</taxon>
        <taxon>ecological metagenomes</taxon>
    </lineage>
</organism>
<dbReference type="EMBL" id="UOFT01000026">
    <property type="protein sequence ID" value="VAW92511.1"/>
    <property type="molecule type" value="Genomic_DNA"/>
</dbReference>
<gene>
    <name evidence="4" type="ORF">MNBD_GAMMA23-1942</name>
</gene>
<dbReference type="Gene3D" id="1.10.1070.20">
    <property type="match status" value="1"/>
</dbReference>
<sequence>MRVLAVKRFDRSEQGCPIPMESFYSVFAIGDKYFQSNADTDLEELAYRIARIGKVANLDVRATQQELYKRLLVALFTGNGDLHLENLSFLGGAGQVQLAPVYDPAPMRAWSRHNTRFAVPLIFDDKVGGLRENMIKLGEAYQYTKKQAENLIEEFAEKTKDYVFKIEALDNVPEQNKILLIKTVKTERDILTGKCN</sequence>
<dbReference type="InterPro" id="IPR052028">
    <property type="entry name" value="HipA_Ser/Thr_kinase"/>
</dbReference>
<evidence type="ECO:0000259" key="3">
    <source>
        <dbReference type="Pfam" id="PF07804"/>
    </source>
</evidence>
<evidence type="ECO:0000256" key="2">
    <source>
        <dbReference type="ARBA" id="ARBA00022777"/>
    </source>
</evidence>
<reference evidence="4" key="1">
    <citation type="submission" date="2018-06" db="EMBL/GenBank/DDBJ databases">
        <authorList>
            <person name="Zhirakovskaya E."/>
        </authorList>
    </citation>
    <scope>NUCLEOTIDE SEQUENCE</scope>
</reference>
<name>A0A3B0ZLI4_9ZZZZ</name>
<keyword evidence="1" id="KW-0808">Transferase</keyword>
<proteinExistence type="predicted"/>
<feature type="domain" description="HipA-like C-terminal" evidence="3">
    <location>
        <begin position="2"/>
        <end position="160"/>
    </location>
</feature>
<evidence type="ECO:0000256" key="1">
    <source>
        <dbReference type="ARBA" id="ARBA00022679"/>
    </source>
</evidence>
<dbReference type="Pfam" id="PF07804">
    <property type="entry name" value="HipA_C"/>
    <property type="match status" value="1"/>
</dbReference>
<dbReference type="InterPro" id="IPR012893">
    <property type="entry name" value="HipA-like_C"/>
</dbReference>
<keyword evidence="2" id="KW-0418">Kinase</keyword>
<dbReference type="GO" id="GO:0005829">
    <property type="term" value="C:cytosol"/>
    <property type="evidence" value="ECO:0007669"/>
    <property type="project" value="TreeGrafter"/>
</dbReference>
<dbReference type="AlphaFoldDB" id="A0A3B0ZLI4"/>